<proteinExistence type="predicted"/>
<dbReference type="InterPro" id="IPR004304">
    <property type="entry name" value="FmdA_AmdA"/>
</dbReference>
<dbReference type="PANTHER" id="PTHR31891:SF1">
    <property type="entry name" value="FORMAMIDASE C869.04-RELATED"/>
    <property type="match status" value="1"/>
</dbReference>
<reference evidence="1 2" key="1">
    <citation type="submission" date="2021-06" db="EMBL/GenBank/DDBJ databases">
        <authorList>
            <person name="Sun Q."/>
            <person name="Li D."/>
        </authorList>
    </citation>
    <scope>NUCLEOTIDE SEQUENCE [LARGE SCALE GENOMIC DNA]</scope>
    <source>
        <strain evidence="1 2">MSJ-40</strain>
    </source>
</reference>
<accession>A0ABS6E268</accession>
<dbReference type="Proteomes" id="UP000749471">
    <property type="component" value="Unassembled WGS sequence"/>
</dbReference>
<evidence type="ECO:0000313" key="2">
    <source>
        <dbReference type="Proteomes" id="UP000749471"/>
    </source>
</evidence>
<sequence>MSKFIEVNEFIDIVGGEMDMLGPIEDGDTIYSIVPPGCWGPMITPSIRSGHEVTRPIRVKGAKVGDAVALHIKKINLKSKYAASGTGKRFDGRYDVDPTVNAICPYCNEKNPETIIEGIGEEAIRCSKCKNPVIPQTLSNGYTILFNEDIGVTVDKTIGNEIALEVARGNDGLPSGSKQHPATILAKTDVVDVITRVKPMIGNIGCVPSKPLPSSRNCGDMLASLNSTNIFGQILHEDITDAHMDVNSVCEGSIVVCPVKVDGGGVFLGDIHSIQGDGELAMHAIDVTAEVEIEVKLIKELELNGPIIIPPLEEINYRFLPFTEREYEKANKILKPYRQKIEEKLYPVQFVGSGSNLNLAIDNCVNRISEVTGYDMEEVKNRATISGEVGIGRTSGLVYITIMLPEEKLKKIKIYSFIEKIYK</sequence>
<name>A0ABS6E268_9FIRM</name>
<dbReference type="PANTHER" id="PTHR31891">
    <property type="entry name" value="FORMAMIDASE C869.04-RELATED"/>
    <property type="match status" value="1"/>
</dbReference>
<organism evidence="1 2">
    <name type="scientific">Tissierella simiarum</name>
    <dbReference type="NCBI Taxonomy" id="2841534"/>
    <lineage>
        <taxon>Bacteria</taxon>
        <taxon>Bacillati</taxon>
        <taxon>Bacillota</taxon>
        <taxon>Tissierellia</taxon>
        <taxon>Tissierellales</taxon>
        <taxon>Tissierellaceae</taxon>
        <taxon>Tissierella</taxon>
    </lineage>
</organism>
<evidence type="ECO:0000313" key="1">
    <source>
        <dbReference type="EMBL" id="MBU5436887.1"/>
    </source>
</evidence>
<comment type="caution">
    <text evidence="1">The sequence shown here is derived from an EMBL/GenBank/DDBJ whole genome shotgun (WGS) entry which is preliminary data.</text>
</comment>
<dbReference type="RefSeq" id="WP_216516463.1">
    <property type="nucleotide sequence ID" value="NZ_JAHLPM010000002.1"/>
</dbReference>
<keyword evidence="2" id="KW-1185">Reference proteome</keyword>
<dbReference type="Pfam" id="PF03069">
    <property type="entry name" value="FmdA_AmdA"/>
    <property type="match status" value="2"/>
</dbReference>
<gene>
    <name evidence="1" type="ORF">KQI42_02635</name>
</gene>
<dbReference type="EMBL" id="JAHLPM010000002">
    <property type="protein sequence ID" value="MBU5436887.1"/>
    <property type="molecule type" value="Genomic_DNA"/>
</dbReference>
<protein>
    <submittedName>
        <fullName evidence="1">Acetamidase/formamidase family protein</fullName>
    </submittedName>
</protein>